<dbReference type="InterPro" id="IPR016181">
    <property type="entry name" value="Acyl_CoA_acyltransferase"/>
</dbReference>
<dbReference type="SUPFAM" id="SSF55729">
    <property type="entry name" value="Acyl-CoA N-acyltransferases (Nat)"/>
    <property type="match status" value="1"/>
</dbReference>
<dbReference type="GO" id="GO:0008999">
    <property type="term" value="F:protein-N-terminal-alanine acetyltransferase activity"/>
    <property type="evidence" value="ECO:0007669"/>
    <property type="project" value="TreeGrafter"/>
</dbReference>
<evidence type="ECO:0000259" key="1">
    <source>
        <dbReference type="PROSITE" id="PS51186"/>
    </source>
</evidence>
<dbReference type="PANTHER" id="PTHR43792:SF9">
    <property type="entry name" value="RIBOSOMAL-PROTEIN-ALANINE ACETYLTRANSFERASE"/>
    <property type="match status" value="1"/>
</dbReference>
<evidence type="ECO:0000313" key="3">
    <source>
        <dbReference type="Proteomes" id="UP000595897"/>
    </source>
</evidence>
<keyword evidence="3" id="KW-1185">Reference proteome</keyword>
<keyword evidence="2" id="KW-0808">Transferase</keyword>
<dbReference type="RefSeq" id="WP_271712239.1">
    <property type="nucleotide sequence ID" value="NZ_AP024169.1"/>
</dbReference>
<dbReference type="Pfam" id="PF13302">
    <property type="entry name" value="Acetyltransf_3"/>
    <property type="match status" value="1"/>
</dbReference>
<gene>
    <name evidence="2" type="ORF">bsdtb5_23870</name>
</gene>
<dbReference type="EMBL" id="AP024169">
    <property type="protein sequence ID" value="BCN31092.1"/>
    <property type="molecule type" value="Genomic_DNA"/>
</dbReference>
<reference evidence="2 3" key="1">
    <citation type="submission" date="2020-11" db="EMBL/GenBank/DDBJ databases">
        <title>Draft genome sequencing of a Lachnospiraceae strain isolated from anoxic soil subjected to BSD treatment.</title>
        <authorList>
            <person name="Uek A."/>
            <person name="Tonouchi A."/>
        </authorList>
    </citation>
    <scope>NUCLEOTIDE SEQUENCE [LARGE SCALE GENOMIC DNA]</scope>
    <source>
        <strain evidence="2 3">TB5</strain>
    </source>
</reference>
<feature type="domain" description="N-acetyltransferase" evidence="1">
    <location>
        <begin position="1"/>
        <end position="176"/>
    </location>
</feature>
<protein>
    <submittedName>
        <fullName evidence="2">N-acetyltransferase</fullName>
    </submittedName>
</protein>
<dbReference type="InterPro" id="IPR000182">
    <property type="entry name" value="GNAT_dom"/>
</dbReference>
<dbReference type="AlphaFoldDB" id="A0A7R7ELQ1"/>
<dbReference type="KEGG" id="ahb:bsdtb5_23870"/>
<sequence length="178" mass="21228">MLFSDLETERLYLKNISNEDRDFIYNHFSDEVVCRYLYDEEPLTDIQGADDIINFYIQPEPRIQHRWILIRKSDGMKMGTCGYHCWNQNESTVEVGYDLKEEFWGYGYMQEALKEIITFAIDKMHIKEIIACVSIDNQKSIRLVENLGFVISGSYNEIFRGKEYLHHRYSLYHPNESK</sequence>
<organism evidence="2 3">
    <name type="scientific">Anaeromicropila herbilytica</name>
    <dbReference type="NCBI Taxonomy" id="2785025"/>
    <lineage>
        <taxon>Bacteria</taxon>
        <taxon>Bacillati</taxon>
        <taxon>Bacillota</taxon>
        <taxon>Clostridia</taxon>
        <taxon>Lachnospirales</taxon>
        <taxon>Lachnospiraceae</taxon>
        <taxon>Anaeromicropila</taxon>
    </lineage>
</organism>
<name>A0A7R7ELQ1_9FIRM</name>
<dbReference type="InterPro" id="IPR051531">
    <property type="entry name" value="N-acetyltransferase"/>
</dbReference>
<evidence type="ECO:0000313" key="2">
    <source>
        <dbReference type="EMBL" id="BCN31092.1"/>
    </source>
</evidence>
<proteinExistence type="predicted"/>
<dbReference type="PROSITE" id="PS51186">
    <property type="entry name" value="GNAT"/>
    <property type="match status" value="1"/>
</dbReference>
<dbReference type="Proteomes" id="UP000595897">
    <property type="component" value="Chromosome"/>
</dbReference>
<dbReference type="Gene3D" id="3.40.630.30">
    <property type="match status" value="1"/>
</dbReference>
<accession>A0A7R7ELQ1</accession>
<dbReference type="PANTHER" id="PTHR43792">
    <property type="entry name" value="GNAT FAMILY, PUTATIVE (AFU_ORTHOLOGUE AFUA_3G00765)-RELATED-RELATED"/>
    <property type="match status" value="1"/>
</dbReference>
<dbReference type="GO" id="GO:0005737">
    <property type="term" value="C:cytoplasm"/>
    <property type="evidence" value="ECO:0007669"/>
    <property type="project" value="TreeGrafter"/>
</dbReference>